<evidence type="ECO:0000313" key="8">
    <source>
        <dbReference type="Proteomes" id="UP000733379"/>
    </source>
</evidence>
<dbReference type="InterPro" id="IPR028202">
    <property type="entry name" value="Reductase_C"/>
</dbReference>
<dbReference type="Gene3D" id="3.50.50.60">
    <property type="entry name" value="FAD/NAD(P)-binding domain"/>
    <property type="match status" value="2"/>
</dbReference>
<dbReference type="PRINTS" id="PR00368">
    <property type="entry name" value="FADPNR"/>
</dbReference>
<feature type="domain" description="FAD/NAD(P)-binding" evidence="5">
    <location>
        <begin position="22"/>
        <end position="320"/>
    </location>
</feature>
<proteinExistence type="predicted"/>
<keyword evidence="2" id="KW-0285">Flavoprotein</keyword>
<comment type="caution">
    <text evidence="7">The sequence shown here is derived from an EMBL/GenBank/DDBJ whole genome shotgun (WGS) entry which is preliminary data.</text>
</comment>
<dbReference type="InterPro" id="IPR050446">
    <property type="entry name" value="FAD-oxidoreductase/Apoptosis"/>
</dbReference>
<dbReference type="InterPro" id="IPR023753">
    <property type="entry name" value="FAD/NAD-binding_dom"/>
</dbReference>
<dbReference type="SUPFAM" id="SSF55424">
    <property type="entry name" value="FAD/NAD-linked reductases, dimerisation (C-terminal) domain"/>
    <property type="match status" value="1"/>
</dbReference>
<evidence type="ECO:0000256" key="4">
    <source>
        <dbReference type="ARBA" id="ARBA00023002"/>
    </source>
</evidence>
<dbReference type="EMBL" id="JAHKNI010000002">
    <property type="protein sequence ID" value="MBU3061384.1"/>
    <property type="molecule type" value="Genomic_DNA"/>
</dbReference>
<dbReference type="PANTHER" id="PTHR43557:SF2">
    <property type="entry name" value="RIESKE DOMAIN-CONTAINING PROTEIN-RELATED"/>
    <property type="match status" value="1"/>
</dbReference>
<reference evidence="7 8" key="1">
    <citation type="submission" date="2021-06" db="EMBL/GenBank/DDBJ databases">
        <title>Actinomycetes sequencing.</title>
        <authorList>
            <person name="Shan Q."/>
        </authorList>
    </citation>
    <scope>NUCLEOTIDE SEQUENCE [LARGE SCALE GENOMIC DNA]</scope>
    <source>
        <strain evidence="7 8">NEAU-G5</strain>
    </source>
</reference>
<evidence type="ECO:0000256" key="1">
    <source>
        <dbReference type="ARBA" id="ARBA00001974"/>
    </source>
</evidence>
<comment type="cofactor">
    <cofactor evidence="1">
        <name>FAD</name>
        <dbReference type="ChEBI" id="CHEBI:57692"/>
    </cofactor>
</comment>
<gene>
    <name evidence="7" type="ORF">KO481_07590</name>
</gene>
<dbReference type="InterPro" id="IPR016156">
    <property type="entry name" value="FAD/NAD-linked_Rdtase_dimer_sf"/>
</dbReference>
<keyword evidence="4" id="KW-0560">Oxidoreductase</keyword>
<feature type="domain" description="Reductase C-terminal" evidence="6">
    <location>
        <begin position="339"/>
        <end position="406"/>
    </location>
</feature>
<evidence type="ECO:0000259" key="6">
    <source>
        <dbReference type="Pfam" id="PF14759"/>
    </source>
</evidence>
<evidence type="ECO:0000259" key="5">
    <source>
        <dbReference type="Pfam" id="PF07992"/>
    </source>
</evidence>
<dbReference type="SUPFAM" id="SSF51905">
    <property type="entry name" value="FAD/NAD(P)-binding domain"/>
    <property type="match status" value="1"/>
</dbReference>
<keyword evidence="8" id="KW-1185">Reference proteome</keyword>
<keyword evidence="3" id="KW-0274">FAD</keyword>
<dbReference type="InterPro" id="IPR036188">
    <property type="entry name" value="FAD/NAD-bd_sf"/>
</dbReference>
<evidence type="ECO:0000256" key="2">
    <source>
        <dbReference type="ARBA" id="ARBA00022630"/>
    </source>
</evidence>
<evidence type="ECO:0000256" key="3">
    <source>
        <dbReference type="ARBA" id="ARBA00022827"/>
    </source>
</evidence>
<sequence>MQASPAPSAAPSHHPRGAGRPIVIAGAGLAGLRAAEELRRAGYEGPLVLLGEEARLPYDRPPLSKQFVRGDTDDTTLRPAEFFAEQRIELRLGVRADGVDTVARRLLPADGAALDYEHLIIATGLRPRRIPGLPQASGVHVLRSHDDAVALRAELSGATRALVVGAGFIGCELAASFTARGVPVVLVEPQPTPLAASLGEQVGALVGRMHREEGVDLRCGVGLDSLVAEGDSIRAARLSDGSEIEADLVVIGIGSAPVTDWLAESGVPLADPATGGGVLTDAVGRTAVDNVWALGDVAAWRQPSGRQRRVEHWTNAGEQAQLLAAALLGTEPPAPGVPYVWSDQYNVKIQVLGTTVGADEVRILEDDGRKFLAHYLTDGLLTAVVGAGKTGKVMKARAQLAANAQAVAEVG</sequence>
<dbReference type="Gene3D" id="3.30.390.30">
    <property type="match status" value="1"/>
</dbReference>
<name>A0ABS6ATM6_9NOCA</name>
<dbReference type="Pfam" id="PF07992">
    <property type="entry name" value="Pyr_redox_2"/>
    <property type="match status" value="1"/>
</dbReference>
<dbReference type="Pfam" id="PF14759">
    <property type="entry name" value="Reductase_C"/>
    <property type="match status" value="1"/>
</dbReference>
<dbReference type="RefSeq" id="WP_215916672.1">
    <property type="nucleotide sequence ID" value="NZ_JAHKNI010000002.1"/>
</dbReference>
<dbReference type="Proteomes" id="UP000733379">
    <property type="component" value="Unassembled WGS sequence"/>
</dbReference>
<accession>A0ABS6ATM6</accession>
<organism evidence="7 8">
    <name type="scientific">Nocardia albiluteola</name>
    <dbReference type="NCBI Taxonomy" id="2842303"/>
    <lineage>
        <taxon>Bacteria</taxon>
        <taxon>Bacillati</taxon>
        <taxon>Actinomycetota</taxon>
        <taxon>Actinomycetes</taxon>
        <taxon>Mycobacteriales</taxon>
        <taxon>Nocardiaceae</taxon>
        <taxon>Nocardia</taxon>
    </lineage>
</organism>
<dbReference type="PANTHER" id="PTHR43557">
    <property type="entry name" value="APOPTOSIS-INDUCING FACTOR 1"/>
    <property type="match status" value="1"/>
</dbReference>
<evidence type="ECO:0000313" key="7">
    <source>
        <dbReference type="EMBL" id="MBU3061384.1"/>
    </source>
</evidence>
<dbReference type="PRINTS" id="PR00411">
    <property type="entry name" value="PNDRDTASEI"/>
</dbReference>
<protein>
    <submittedName>
        <fullName evidence="7">FAD-dependent oxidoreductase</fullName>
    </submittedName>
</protein>